<dbReference type="EMBL" id="CAJPEX010000209">
    <property type="protein sequence ID" value="CAG0914295.1"/>
    <property type="molecule type" value="Genomic_DNA"/>
</dbReference>
<feature type="compositionally biased region" description="Basic residues" evidence="1">
    <location>
        <begin position="47"/>
        <end position="64"/>
    </location>
</feature>
<dbReference type="AlphaFoldDB" id="A0A7R9BH38"/>
<reference evidence="3" key="1">
    <citation type="submission" date="2020-11" db="EMBL/GenBank/DDBJ databases">
        <authorList>
            <person name="Tran Van P."/>
        </authorList>
    </citation>
    <scope>NUCLEOTIDE SEQUENCE</scope>
</reference>
<sequence length="74" mass="7989">MQYLGKLIFAFVLIAGLIFSASAEPAPDALANAKPGYSSSSSSGYKYKPKKHYKKYHKYPKYKKGSSSSSSSSG</sequence>
<accession>A0A7R9BH38</accession>
<evidence type="ECO:0000256" key="1">
    <source>
        <dbReference type="SAM" id="MobiDB-lite"/>
    </source>
</evidence>
<feature type="compositionally biased region" description="Low complexity" evidence="1">
    <location>
        <begin position="34"/>
        <end position="46"/>
    </location>
</feature>
<evidence type="ECO:0000256" key="2">
    <source>
        <dbReference type="SAM" id="SignalP"/>
    </source>
</evidence>
<dbReference type="Proteomes" id="UP000678499">
    <property type="component" value="Unassembled WGS sequence"/>
</dbReference>
<feature type="signal peptide" evidence="2">
    <location>
        <begin position="1"/>
        <end position="23"/>
    </location>
</feature>
<feature type="region of interest" description="Disordered" evidence="1">
    <location>
        <begin position="32"/>
        <end position="74"/>
    </location>
</feature>
<name>A0A7R9BH38_9CRUS</name>
<proteinExistence type="predicted"/>
<feature type="chain" id="PRO_5036210004" evidence="2">
    <location>
        <begin position="24"/>
        <end position="74"/>
    </location>
</feature>
<protein>
    <submittedName>
        <fullName evidence="3">Uncharacterized protein</fullName>
    </submittedName>
</protein>
<keyword evidence="4" id="KW-1185">Reference proteome</keyword>
<gene>
    <name evidence="3" type="ORF">NMOB1V02_LOCUS1995</name>
</gene>
<keyword evidence="2" id="KW-0732">Signal</keyword>
<evidence type="ECO:0000313" key="3">
    <source>
        <dbReference type="EMBL" id="CAD7274143.1"/>
    </source>
</evidence>
<evidence type="ECO:0000313" key="4">
    <source>
        <dbReference type="Proteomes" id="UP000678499"/>
    </source>
</evidence>
<organism evidence="3">
    <name type="scientific">Notodromas monacha</name>
    <dbReference type="NCBI Taxonomy" id="399045"/>
    <lineage>
        <taxon>Eukaryota</taxon>
        <taxon>Metazoa</taxon>
        <taxon>Ecdysozoa</taxon>
        <taxon>Arthropoda</taxon>
        <taxon>Crustacea</taxon>
        <taxon>Oligostraca</taxon>
        <taxon>Ostracoda</taxon>
        <taxon>Podocopa</taxon>
        <taxon>Podocopida</taxon>
        <taxon>Cypridocopina</taxon>
        <taxon>Cypridoidea</taxon>
        <taxon>Cyprididae</taxon>
        <taxon>Notodromas</taxon>
    </lineage>
</organism>
<dbReference type="EMBL" id="OA882246">
    <property type="protein sequence ID" value="CAD7274143.1"/>
    <property type="molecule type" value="Genomic_DNA"/>
</dbReference>
<feature type="compositionally biased region" description="Low complexity" evidence="1">
    <location>
        <begin position="65"/>
        <end position="74"/>
    </location>
</feature>